<dbReference type="RefSeq" id="XP_017771676.1">
    <property type="nucleotide sequence ID" value="XM_017916187.1"/>
</dbReference>
<accession>A0ABM1MAS6</accession>
<dbReference type="Proteomes" id="UP000695000">
    <property type="component" value="Unplaced"/>
</dbReference>
<keyword evidence="2" id="KW-0963">Cytoplasm</keyword>
<evidence type="ECO:0000313" key="3">
    <source>
        <dbReference type="Proteomes" id="UP000695000"/>
    </source>
</evidence>
<gene>
    <name evidence="4" type="primary">LOC108559060</name>
</gene>
<evidence type="ECO:0000313" key="4">
    <source>
        <dbReference type="RefSeq" id="XP_017771676.1"/>
    </source>
</evidence>
<reference evidence="4" key="1">
    <citation type="submission" date="2025-08" db="UniProtKB">
        <authorList>
            <consortium name="RefSeq"/>
        </authorList>
    </citation>
    <scope>IDENTIFICATION</scope>
    <source>
        <tissue evidence="4">Whole Larva</tissue>
    </source>
</reference>
<dbReference type="InterPro" id="IPR052139">
    <property type="entry name" value="Methylosome_Comp_WDR77"/>
</dbReference>
<sequence>MELLNIVDPPNRPMNTSFNPTQEPKLHKDLIFIDVDKTEQIVVGSTNTSATFWEGSVQVFKGFNNFIERSWTSYYNGNIINDGKILSKYKSVVIAENPFSLSVLNIGDEQDGSPILKYSQEHLEKIKSINLWDKSPRILTCGEKYLSIWNINENNGLKKIHDYVGYHTADITSSCTQKCDENLFASTGIDRRLIIWDTRMNIGAHVLYTNEFCSLTAVSWNTDTPTTVAVGTEIGDIYFLDTRKPDEFISVKSCFKNSVHKIVYNSTGDLAVCGNCREVQVFNDKYEVIYKNSDHSKFVRGLSWAKGSLYSCGFDTKVYKHKI</sequence>
<dbReference type="Gene3D" id="2.130.10.10">
    <property type="entry name" value="YVTN repeat-like/Quinoprotein amine dehydrogenase"/>
    <property type="match status" value="1"/>
</dbReference>
<evidence type="ECO:0000256" key="1">
    <source>
        <dbReference type="ARBA" id="ARBA00004496"/>
    </source>
</evidence>
<dbReference type="GeneID" id="108559060"/>
<evidence type="ECO:0000256" key="2">
    <source>
        <dbReference type="ARBA" id="ARBA00022490"/>
    </source>
</evidence>
<proteinExistence type="predicted"/>
<dbReference type="SMART" id="SM00320">
    <property type="entry name" value="WD40"/>
    <property type="match status" value="5"/>
</dbReference>
<protein>
    <submittedName>
        <fullName evidence="4">Uncharacterized protein LOC108559060</fullName>
    </submittedName>
</protein>
<dbReference type="PANTHER" id="PTHR46853">
    <property type="entry name" value="METHYLOSOME PROTEIN 50"/>
    <property type="match status" value="1"/>
</dbReference>
<dbReference type="InterPro" id="IPR001680">
    <property type="entry name" value="WD40_rpt"/>
</dbReference>
<dbReference type="SUPFAM" id="SSF50978">
    <property type="entry name" value="WD40 repeat-like"/>
    <property type="match status" value="1"/>
</dbReference>
<dbReference type="InterPro" id="IPR036322">
    <property type="entry name" value="WD40_repeat_dom_sf"/>
</dbReference>
<dbReference type="PANTHER" id="PTHR46853:SF1">
    <property type="entry name" value="METHYLOSOME PROTEIN 50"/>
    <property type="match status" value="1"/>
</dbReference>
<organism evidence="3 4">
    <name type="scientific">Nicrophorus vespilloides</name>
    <name type="common">Boreal carrion beetle</name>
    <dbReference type="NCBI Taxonomy" id="110193"/>
    <lineage>
        <taxon>Eukaryota</taxon>
        <taxon>Metazoa</taxon>
        <taxon>Ecdysozoa</taxon>
        <taxon>Arthropoda</taxon>
        <taxon>Hexapoda</taxon>
        <taxon>Insecta</taxon>
        <taxon>Pterygota</taxon>
        <taxon>Neoptera</taxon>
        <taxon>Endopterygota</taxon>
        <taxon>Coleoptera</taxon>
        <taxon>Polyphaga</taxon>
        <taxon>Staphyliniformia</taxon>
        <taxon>Silphidae</taxon>
        <taxon>Nicrophorinae</taxon>
        <taxon>Nicrophorus</taxon>
    </lineage>
</organism>
<keyword evidence="3" id="KW-1185">Reference proteome</keyword>
<comment type="subcellular location">
    <subcellularLocation>
        <location evidence="1">Cytoplasm</location>
    </subcellularLocation>
</comment>
<name>A0ABM1MAS6_NICVS</name>
<dbReference type="InterPro" id="IPR015943">
    <property type="entry name" value="WD40/YVTN_repeat-like_dom_sf"/>
</dbReference>